<protein>
    <submittedName>
        <fullName evidence="2">Nucleotide-binding protein</fullName>
    </submittedName>
</protein>
<dbReference type="AlphaFoldDB" id="A0A923M9Z5"/>
<dbReference type="EMBL" id="JACORU010000009">
    <property type="protein sequence ID" value="MBC5767022.1"/>
    <property type="molecule type" value="Genomic_DNA"/>
</dbReference>
<feature type="domain" description="PIN" evidence="1">
    <location>
        <begin position="7"/>
        <end position="138"/>
    </location>
</feature>
<proteinExistence type="predicted"/>
<evidence type="ECO:0000313" key="2">
    <source>
        <dbReference type="EMBL" id="MBC5767022.1"/>
    </source>
</evidence>
<keyword evidence="3" id="KW-1185">Reference proteome</keyword>
<gene>
    <name evidence="2" type="ORF">H8R02_21330</name>
</gene>
<organism evidence="2 3">
    <name type="scientific">Ramlibacter albus</name>
    <dbReference type="NCBI Taxonomy" id="2079448"/>
    <lineage>
        <taxon>Bacteria</taxon>
        <taxon>Pseudomonadati</taxon>
        <taxon>Pseudomonadota</taxon>
        <taxon>Betaproteobacteria</taxon>
        <taxon>Burkholderiales</taxon>
        <taxon>Comamonadaceae</taxon>
        <taxon>Ramlibacter</taxon>
    </lineage>
</organism>
<dbReference type="Pfam" id="PF10130">
    <property type="entry name" value="PIN_2"/>
    <property type="match status" value="1"/>
</dbReference>
<comment type="caution">
    <text evidence="2">The sequence shown here is derived from an EMBL/GenBank/DDBJ whole genome shotgun (WGS) entry which is preliminary data.</text>
</comment>
<dbReference type="InterPro" id="IPR029060">
    <property type="entry name" value="PIN-like_dom_sf"/>
</dbReference>
<dbReference type="CDD" id="cd09871">
    <property type="entry name" value="PIN_MtVapC28-VapC30-like"/>
    <property type="match status" value="1"/>
</dbReference>
<dbReference type="InterPro" id="IPR002716">
    <property type="entry name" value="PIN_dom"/>
</dbReference>
<dbReference type="SUPFAM" id="SSF88723">
    <property type="entry name" value="PIN domain-like"/>
    <property type="match status" value="1"/>
</dbReference>
<name>A0A923M9Z5_9BURK</name>
<dbReference type="Gene3D" id="3.40.50.1010">
    <property type="entry name" value="5'-nuclease"/>
    <property type="match status" value="1"/>
</dbReference>
<evidence type="ECO:0000313" key="3">
    <source>
        <dbReference type="Proteomes" id="UP000596827"/>
    </source>
</evidence>
<sequence>MHRRALVLDANILVRAVLGQRVRALLLEYAGEVSFFAPATAFEEAREHLPPLLERRGVNGEHVLAVLEALEAVVAPIDIEVYGTMEQAALARIADRDPEDWPVLACALALDCPVWTEDADFFGTGVATWTTSRVELYLAADEPVARDG</sequence>
<accession>A0A923M9Z5</accession>
<dbReference type="RefSeq" id="WP_187083520.1">
    <property type="nucleotide sequence ID" value="NZ_JACORU010000009.1"/>
</dbReference>
<dbReference type="Proteomes" id="UP000596827">
    <property type="component" value="Unassembled WGS sequence"/>
</dbReference>
<reference evidence="2" key="1">
    <citation type="submission" date="2020-08" db="EMBL/GenBank/DDBJ databases">
        <title>Ramlibacter sp. GTP1 16S ribosomal RNA gene genome sequencing and assembly.</title>
        <authorList>
            <person name="Kang M."/>
        </authorList>
    </citation>
    <scope>NUCLEOTIDE SEQUENCE</scope>
    <source>
        <strain evidence="2">GTP1</strain>
    </source>
</reference>
<evidence type="ECO:0000259" key="1">
    <source>
        <dbReference type="Pfam" id="PF10130"/>
    </source>
</evidence>